<dbReference type="Pfam" id="PF13715">
    <property type="entry name" value="CarbopepD_reg_2"/>
    <property type="match status" value="1"/>
</dbReference>
<dbReference type="InterPro" id="IPR012910">
    <property type="entry name" value="Plug_dom"/>
</dbReference>
<dbReference type="SUPFAM" id="SSF49464">
    <property type="entry name" value="Carboxypeptidase regulatory domain-like"/>
    <property type="match status" value="1"/>
</dbReference>
<organism evidence="10 11">
    <name type="scientific">Chitinophaga japonensis</name>
    <name type="common">Flexibacter japonensis</name>
    <dbReference type="NCBI Taxonomy" id="104662"/>
    <lineage>
        <taxon>Bacteria</taxon>
        <taxon>Pseudomonadati</taxon>
        <taxon>Bacteroidota</taxon>
        <taxon>Chitinophagia</taxon>
        <taxon>Chitinophagales</taxon>
        <taxon>Chitinophagaceae</taxon>
        <taxon>Chitinophaga</taxon>
    </lineage>
</organism>
<evidence type="ECO:0000256" key="1">
    <source>
        <dbReference type="ARBA" id="ARBA00004571"/>
    </source>
</evidence>
<keyword evidence="3 7" id="KW-1134">Transmembrane beta strand</keyword>
<evidence type="ECO:0000256" key="6">
    <source>
        <dbReference type="ARBA" id="ARBA00023237"/>
    </source>
</evidence>
<dbReference type="InterPro" id="IPR039426">
    <property type="entry name" value="TonB-dep_rcpt-like"/>
</dbReference>
<gene>
    <name evidence="10" type="ORF">LX66_2384</name>
</gene>
<keyword evidence="11" id="KW-1185">Reference proteome</keyword>
<dbReference type="RefSeq" id="WP_145713422.1">
    <property type="nucleotide sequence ID" value="NZ_BAAAFY010000001.1"/>
</dbReference>
<evidence type="ECO:0000256" key="4">
    <source>
        <dbReference type="ARBA" id="ARBA00022692"/>
    </source>
</evidence>
<protein>
    <submittedName>
        <fullName evidence="10">TonB-linked SusC/RagA family outer membrane protein</fullName>
    </submittedName>
</protein>
<keyword evidence="6 7" id="KW-0998">Cell outer membrane</keyword>
<dbReference type="InterPro" id="IPR036942">
    <property type="entry name" value="Beta-barrel_TonB_sf"/>
</dbReference>
<feature type="chain" id="PRO_5022054641" evidence="8">
    <location>
        <begin position="25"/>
        <end position="1122"/>
    </location>
</feature>
<dbReference type="NCBIfam" id="TIGR04057">
    <property type="entry name" value="SusC_RagA_signa"/>
    <property type="match status" value="1"/>
</dbReference>
<sequence length="1122" mass="123358">MKLLIRITVILSTLVMFFACSVYAGRAATQDLLDKRVTITVQSAEISAIITMLQRQTGIRFLYSPEVIRTDRKMALSANNEKLGVLLDKMLKPMAIGFKVIEDRILLYALDTAARSLSLFQEKVVTGTVRDEQGNPVPGVTVVVKGNAANGTVTSPEGRFRLQVADSAAVLVVSFIGYETQELPVSGRTAMDIRLKTASQSLQDVIVVGYGKQTRRNVTGAVSTIKAEAIKDLPVTSVDQKLTGQVAGVQVMQVTGTPGGSPVVRIRGAGSIGAGDDPLYVIDGFPITTNYNRYSNPLSLFSPNDIESITVLKDAAAAAIYGSRGANGVILITTKKAKAGASRLEVDVYTGIQQEYKRNRVKMMTAAEYAQWRTEHRQDMAAFTGQPFDPASVPAEYRNPDSLGAGTNWYDAMTRAAPIQSYNLTWSKGTEDLRVLLSGGYFNQQGIVRNTAFQRYSFRANIEGNVRKNILVGLNFSPTYNIRNLGETEGHFNSAILTQALLNSPLPPVRQPDGSFTPTVSSPDAFANANPVNMLENTTNKVNSVRALTNVYADWEIIPGLHFKSSLNIDYSNDKQNIFVPSYVGGFRSPPPQPATGAYNTTNLLNLLNENTLTWDKQWGAHNFSLLLGYTAQQERAEYGNFNGSQYPDDNVRTLNAAAVITGQTTVQEWRQLSYLGRINYEFKDRYLASLVFRRDGSSRFGANNRWGNFPSASLGWRISEEPFFPATGLIDDLKLRGSYGLAGNNNIGNYTYLPGVVIDNGGNFLNNTNYVFGSGLASGIRVNALANPDLGWESSRQMDIGIDLSLLKGRIYFIGEYYVRDTRDMLQTIDVPSVSGFQSGIANIGEVRNHGWEFSLSTHNFTKAFRWSTDLNISFNRNRIQNLGNKAQIISGSESTNISVVGQPMGLFYGYIFEGIFQSQEEVERSPHQAGQVAGTVKYRDVNGDGNITSADKTIMGNPYPDFTWGLTNRFNYRNFDLSILINGSQGAKVLDLYKRFTTNLDGVFNVEADVKHRWRSPEQPGNGLLPTTVASTPLAREINSLWVKDASYVAIRNVTLGYSFKLKAVNNVRVYFSAQNAWIFSSYRGNPEVNVNGSNSLAPGVNYTGYPVPATFTLGANLQL</sequence>
<dbReference type="Proteomes" id="UP000316778">
    <property type="component" value="Unassembled WGS sequence"/>
</dbReference>
<dbReference type="Gene3D" id="2.60.40.1120">
    <property type="entry name" value="Carboxypeptidase-like, regulatory domain"/>
    <property type="match status" value="1"/>
</dbReference>
<dbReference type="InterPro" id="IPR008969">
    <property type="entry name" value="CarboxyPept-like_regulatory"/>
</dbReference>
<dbReference type="AlphaFoldDB" id="A0A562T438"/>
<accession>A0A562T438</accession>
<evidence type="ECO:0000313" key="10">
    <source>
        <dbReference type="EMBL" id="TWI88299.1"/>
    </source>
</evidence>
<evidence type="ECO:0000256" key="3">
    <source>
        <dbReference type="ARBA" id="ARBA00022452"/>
    </source>
</evidence>
<comment type="similarity">
    <text evidence="7">Belongs to the TonB-dependent receptor family.</text>
</comment>
<evidence type="ECO:0000256" key="5">
    <source>
        <dbReference type="ARBA" id="ARBA00023136"/>
    </source>
</evidence>
<proteinExistence type="inferred from homology"/>
<dbReference type="OrthoDB" id="9768177at2"/>
<comment type="caution">
    <text evidence="10">The sequence shown here is derived from an EMBL/GenBank/DDBJ whole genome shotgun (WGS) entry which is preliminary data.</text>
</comment>
<dbReference type="InterPro" id="IPR037066">
    <property type="entry name" value="Plug_dom_sf"/>
</dbReference>
<evidence type="ECO:0000256" key="2">
    <source>
        <dbReference type="ARBA" id="ARBA00022448"/>
    </source>
</evidence>
<dbReference type="PROSITE" id="PS52016">
    <property type="entry name" value="TONB_DEPENDENT_REC_3"/>
    <property type="match status" value="1"/>
</dbReference>
<comment type="subcellular location">
    <subcellularLocation>
        <location evidence="1 7">Cell outer membrane</location>
        <topology evidence="1 7">Multi-pass membrane protein</topology>
    </subcellularLocation>
</comment>
<name>A0A562T438_CHIJA</name>
<dbReference type="Gene3D" id="2.170.130.10">
    <property type="entry name" value="TonB-dependent receptor, plug domain"/>
    <property type="match status" value="1"/>
</dbReference>
<evidence type="ECO:0000259" key="9">
    <source>
        <dbReference type="Pfam" id="PF07715"/>
    </source>
</evidence>
<keyword evidence="4 7" id="KW-0812">Transmembrane</keyword>
<dbReference type="InterPro" id="IPR023996">
    <property type="entry name" value="TonB-dep_OMP_SusC/RagA"/>
</dbReference>
<reference evidence="10 11" key="1">
    <citation type="journal article" date="2013" name="Stand. Genomic Sci.">
        <title>Genomic Encyclopedia of Type Strains, Phase I: The one thousand microbial genomes (KMG-I) project.</title>
        <authorList>
            <person name="Kyrpides N.C."/>
            <person name="Woyke T."/>
            <person name="Eisen J.A."/>
            <person name="Garrity G."/>
            <person name="Lilburn T.G."/>
            <person name="Beck B.J."/>
            <person name="Whitman W.B."/>
            <person name="Hugenholtz P."/>
            <person name="Klenk H.P."/>
        </authorList>
    </citation>
    <scope>NUCLEOTIDE SEQUENCE [LARGE SCALE GENOMIC DNA]</scope>
    <source>
        <strain evidence="10 11">DSM 13484</strain>
    </source>
</reference>
<evidence type="ECO:0000256" key="7">
    <source>
        <dbReference type="PROSITE-ProRule" id="PRU01360"/>
    </source>
</evidence>
<dbReference type="Pfam" id="PF07715">
    <property type="entry name" value="Plug"/>
    <property type="match status" value="1"/>
</dbReference>
<dbReference type="Gene3D" id="2.40.170.20">
    <property type="entry name" value="TonB-dependent receptor, beta-barrel domain"/>
    <property type="match status" value="1"/>
</dbReference>
<feature type="domain" description="TonB-dependent receptor plug" evidence="9">
    <location>
        <begin position="215"/>
        <end position="329"/>
    </location>
</feature>
<keyword evidence="2 7" id="KW-0813">Transport</keyword>
<keyword evidence="5 7" id="KW-0472">Membrane</keyword>
<dbReference type="GO" id="GO:0009279">
    <property type="term" value="C:cell outer membrane"/>
    <property type="evidence" value="ECO:0007669"/>
    <property type="project" value="UniProtKB-SubCell"/>
</dbReference>
<dbReference type="EMBL" id="VLLG01000003">
    <property type="protein sequence ID" value="TWI88299.1"/>
    <property type="molecule type" value="Genomic_DNA"/>
</dbReference>
<evidence type="ECO:0000313" key="11">
    <source>
        <dbReference type="Proteomes" id="UP000316778"/>
    </source>
</evidence>
<dbReference type="PROSITE" id="PS51257">
    <property type="entry name" value="PROKAR_LIPOPROTEIN"/>
    <property type="match status" value="1"/>
</dbReference>
<dbReference type="NCBIfam" id="TIGR04056">
    <property type="entry name" value="OMP_RagA_SusC"/>
    <property type="match status" value="1"/>
</dbReference>
<feature type="signal peptide" evidence="8">
    <location>
        <begin position="1"/>
        <end position="24"/>
    </location>
</feature>
<dbReference type="SUPFAM" id="SSF56935">
    <property type="entry name" value="Porins"/>
    <property type="match status" value="1"/>
</dbReference>
<dbReference type="FunFam" id="2.170.130.10:FF:000008">
    <property type="entry name" value="SusC/RagA family TonB-linked outer membrane protein"/>
    <property type="match status" value="1"/>
</dbReference>
<keyword evidence="8" id="KW-0732">Signal</keyword>
<dbReference type="InterPro" id="IPR023997">
    <property type="entry name" value="TonB-dep_OMP_SusC/RagA_CS"/>
</dbReference>
<evidence type="ECO:0000256" key="8">
    <source>
        <dbReference type="SAM" id="SignalP"/>
    </source>
</evidence>